<dbReference type="Proteomes" id="UP000694300">
    <property type="component" value="Unassembled WGS sequence"/>
</dbReference>
<protein>
    <recommendedName>
        <fullName evidence="1">DNA binding HTH domain-containing protein</fullName>
    </recommendedName>
</protein>
<reference evidence="2 3" key="1">
    <citation type="submission" date="2020-11" db="EMBL/GenBank/DDBJ databases">
        <title>Pseudonocardia abyssalis sp. nov. and Pseudonocardia oceani sp. nov., description and phylogenomic analysis of two novel actinomycetes isolated from the deep Southern Ocean.</title>
        <authorList>
            <person name="Parra J."/>
        </authorList>
    </citation>
    <scope>NUCLEOTIDE SEQUENCE [LARGE SCALE GENOMIC DNA]</scope>
    <source>
        <strain evidence="3">KRD185</strain>
    </source>
</reference>
<evidence type="ECO:0000313" key="2">
    <source>
        <dbReference type="EMBL" id="MBW0130552.1"/>
    </source>
</evidence>
<dbReference type="Pfam" id="PF02954">
    <property type="entry name" value="HTH_8"/>
    <property type="match status" value="1"/>
</dbReference>
<dbReference type="InterPro" id="IPR002197">
    <property type="entry name" value="HTH_Fis"/>
</dbReference>
<evidence type="ECO:0000313" key="3">
    <source>
        <dbReference type="Proteomes" id="UP000694300"/>
    </source>
</evidence>
<accession>A0ABS6UE78</accession>
<sequence length="96" mass="10681">MRRRVRRQGWRRCAGPALTLFRFERAEVHAILDALAEIAGDEKYAAALLGISRSTLYRELQAAGIDLGTRSSERAIGVRNSDTCGSHRLLPSNDEI</sequence>
<feature type="domain" description="DNA binding HTH" evidence="1">
    <location>
        <begin position="24"/>
        <end position="61"/>
    </location>
</feature>
<dbReference type="EMBL" id="JADQDF010000001">
    <property type="protein sequence ID" value="MBW0130552.1"/>
    <property type="molecule type" value="Genomic_DNA"/>
</dbReference>
<name>A0ABS6UE78_9PSEU</name>
<gene>
    <name evidence="2" type="ORF">I4I82_23140</name>
</gene>
<comment type="caution">
    <text evidence="2">The sequence shown here is derived from an EMBL/GenBank/DDBJ whole genome shotgun (WGS) entry which is preliminary data.</text>
</comment>
<organism evidence="2 3">
    <name type="scientific">Pseudonocardia oceani</name>
    <dbReference type="NCBI Taxonomy" id="2792013"/>
    <lineage>
        <taxon>Bacteria</taxon>
        <taxon>Bacillati</taxon>
        <taxon>Actinomycetota</taxon>
        <taxon>Actinomycetes</taxon>
        <taxon>Pseudonocardiales</taxon>
        <taxon>Pseudonocardiaceae</taxon>
        <taxon>Pseudonocardia</taxon>
    </lineage>
</organism>
<proteinExistence type="predicted"/>
<keyword evidence="3" id="KW-1185">Reference proteome</keyword>
<evidence type="ECO:0000259" key="1">
    <source>
        <dbReference type="Pfam" id="PF02954"/>
    </source>
</evidence>